<dbReference type="Pfam" id="PF14880">
    <property type="entry name" value="COX14"/>
    <property type="match status" value="1"/>
</dbReference>
<reference evidence="8" key="2">
    <citation type="submission" date="2025-08" db="UniProtKB">
        <authorList>
            <consortium name="Ensembl"/>
        </authorList>
    </citation>
    <scope>IDENTIFICATION</scope>
</reference>
<feature type="transmembrane region" description="Helical" evidence="7">
    <location>
        <begin position="149"/>
        <end position="169"/>
    </location>
</feature>
<reference evidence="8" key="3">
    <citation type="submission" date="2025-09" db="UniProtKB">
        <authorList>
            <consortium name="Ensembl"/>
        </authorList>
    </citation>
    <scope>IDENTIFICATION</scope>
</reference>
<dbReference type="OrthoDB" id="9928108at2759"/>
<keyword evidence="2 7" id="KW-0812">Transmembrane</keyword>
<name>A0A9L0JUX6_EQUAS</name>
<feature type="region of interest" description="Disordered" evidence="6">
    <location>
        <begin position="1"/>
        <end position="38"/>
    </location>
</feature>
<keyword evidence="3 7" id="KW-1133">Transmembrane helix</keyword>
<reference evidence="8 9" key="1">
    <citation type="journal article" date="2020" name="Nat. Commun.">
        <title>Donkey genomes provide new insights into domestication and selection for coat color.</title>
        <authorList>
            <person name="Wang"/>
            <person name="C."/>
            <person name="Li"/>
            <person name="H."/>
            <person name="Guo"/>
            <person name="Y."/>
            <person name="Huang"/>
            <person name="J."/>
            <person name="Sun"/>
            <person name="Y."/>
            <person name="Min"/>
            <person name="J."/>
            <person name="Wang"/>
            <person name="J."/>
            <person name="Fang"/>
            <person name="X."/>
            <person name="Zhao"/>
            <person name="Z."/>
            <person name="Wang"/>
            <person name="S."/>
            <person name="Zhang"/>
            <person name="Y."/>
            <person name="Liu"/>
            <person name="Q."/>
            <person name="Jiang"/>
            <person name="Q."/>
            <person name="Wang"/>
            <person name="X."/>
            <person name="Guo"/>
            <person name="Y."/>
            <person name="Yang"/>
            <person name="C."/>
            <person name="Wang"/>
            <person name="Y."/>
            <person name="Tian"/>
            <person name="F."/>
            <person name="Zhuang"/>
            <person name="G."/>
            <person name="Fan"/>
            <person name="Y."/>
            <person name="Gao"/>
            <person name="Q."/>
            <person name="Li"/>
            <person name="Y."/>
            <person name="Ju"/>
            <person name="Z."/>
            <person name="Li"/>
            <person name="J."/>
            <person name="Li"/>
            <person name="R."/>
            <person name="Hou"/>
            <person name="M."/>
            <person name="Yang"/>
            <person name="G."/>
            <person name="Liu"/>
            <person name="G."/>
            <person name="Liu"/>
            <person name="W."/>
            <person name="Guo"/>
            <person name="J."/>
            <person name="Pan"/>
            <person name="S."/>
            <person name="Fan"/>
            <person name="G."/>
            <person name="Zhang"/>
            <person name="W."/>
            <person name="Zhang"/>
            <person name="R."/>
            <person name="Yu"/>
            <person name="J."/>
            <person name="Zhang"/>
            <person name="X."/>
            <person name="Yin"/>
            <person name="Q."/>
            <person name="Ji"/>
            <person name="C."/>
            <person name="Jin"/>
            <person name="Y."/>
            <person name="Yue"/>
            <person name="G."/>
            <person name="Liu"/>
            <person name="M."/>
            <person name="Xu"/>
            <person name="J."/>
            <person name="Liu"/>
            <person name="S."/>
            <person name="Jordana"/>
            <person name="J."/>
            <person name="Noce"/>
            <person name="A."/>
            <person name="Amills"/>
            <person name="M."/>
            <person name="Wu"/>
            <person name="D.D."/>
            <person name="Li"/>
            <person name="S."/>
            <person name="Zhou"/>
            <person name="X. and Zhong"/>
            <person name="J."/>
        </authorList>
    </citation>
    <scope>NUCLEOTIDE SEQUENCE [LARGE SCALE GENOMIC DNA]</scope>
</reference>
<evidence type="ECO:0000256" key="4">
    <source>
        <dbReference type="ARBA" id="ARBA00023128"/>
    </source>
</evidence>
<sequence>MKNDYKPQDSTGLSHRKGDGPGSRKFNGGHQPERRPARAPALVGGVVLNRAPGVLSCVGSLLLEGERGGWEGARAAFAPIAPQRSGLCLGRHPRVSGPGRCARLRSEVTQTAAARRCPRRPRWDRREPQHPGDDMPTAKQLADIGYKTFSTSMMLLTVYGGYLCSVRAYHYFQRRSSRRQAAEEQKTSGAL</sequence>
<keyword evidence="5 7" id="KW-0472">Membrane</keyword>
<dbReference type="AlphaFoldDB" id="A0A9L0JUX6"/>
<dbReference type="GO" id="GO:0031966">
    <property type="term" value="C:mitochondrial membrane"/>
    <property type="evidence" value="ECO:0007669"/>
    <property type="project" value="UniProtKB-SubCell"/>
</dbReference>
<evidence type="ECO:0000313" key="8">
    <source>
        <dbReference type="Ensembl" id="ENSEASP00005056964.1"/>
    </source>
</evidence>
<evidence type="ECO:0000256" key="6">
    <source>
        <dbReference type="SAM" id="MobiDB-lite"/>
    </source>
</evidence>
<organism evidence="8 9">
    <name type="scientific">Equus asinus</name>
    <name type="common">Donkey</name>
    <name type="synonym">Equus africanus asinus</name>
    <dbReference type="NCBI Taxonomy" id="9793"/>
    <lineage>
        <taxon>Eukaryota</taxon>
        <taxon>Metazoa</taxon>
        <taxon>Chordata</taxon>
        <taxon>Craniata</taxon>
        <taxon>Vertebrata</taxon>
        <taxon>Euteleostomi</taxon>
        <taxon>Mammalia</taxon>
        <taxon>Eutheria</taxon>
        <taxon>Laurasiatheria</taxon>
        <taxon>Perissodactyla</taxon>
        <taxon>Equidae</taxon>
        <taxon>Equus</taxon>
    </lineage>
</organism>
<comment type="subcellular location">
    <subcellularLocation>
        <location evidence="1">Mitochondrion membrane</location>
        <topology evidence="1">Single-pass membrane protein</topology>
    </subcellularLocation>
</comment>
<dbReference type="GeneTree" id="ENSGT00390000002190"/>
<dbReference type="Ensembl" id="ENSEAST00005070254.1">
    <property type="protein sequence ID" value="ENSEASP00005056964.1"/>
    <property type="gene ID" value="ENSEASG00005030344.1"/>
</dbReference>
<dbReference type="PANTHER" id="PTHR36684:SF1">
    <property type="entry name" value="CYTOCHROME C OXIDASE ASSEMBLY PROTEIN COX14"/>
    <property type="match status" value="1"/>
</dbReference>
<feature type="compositionally biased region" description="Basic and acidic residues" evidence="6">
    <location>
        <begin position="124"/>
        <end position="133"/>
    </location>
</feature>
<dbReference type="Proteomes" id="UP000694387">
    <property type="component" value="Chromosome 22"/>
</dbReference>
<evidence type="ECO:0000256" key="5">
    <source>
        <dbReference type="ARBA" id="ARBA00023136"/>
    </source>
</evidence>
<evidence type="ECO:0000256" key="1">
    <source>
        <dbReference type="ARBA" id="ARBA00004304"/>
    </source>
</evidence>
<evidence type="ECO:0000313" key="9">
    <source>
        <dbReference type="Proteomes" id="UP000694387"/>
    </source>
</evidence>
<feature type="region of interest" description="Disordered" evidence="6">
    <location>
        <begin position="116"/>
        <end position="138"/>
    </location>
</feature>
<dbReference type="GO" id="GO:0033617">
    <property type="term" value="P:mitochondrial respiratory chain complex IV assembly"/>
    <property type="evidence" value="ECO:0007669"/>
    <property type="project" value="TreeGrafter"/>
</dbReference>
<keyword evidence="4" id="KW-0496">Mitochondrion</keyword>
<keyword evidence="9" id="KW-1185">Reference proteome</keyword>
<dbReference type="PANTHER" id="PTHR36684">
    <property type="entry name" value="CYTOCHROME C OXIDASE ASSEMBLY PROTEIN COX14"/>
    <property type="match status" value="1"/>
</dbReference>
<evidence type="ECO:0000256" key="2">
    <source>
        <dbReference type="ARBA" id="ARBA00022692"/>
    </source>
</evidence>
<protein>
    <recommendedName>
        <fullName evidence="10">Cytochrome c oxidase assembly factor COX14</fullName>
    </recommendedName>
</protein>
<evidence type="ECO:0000256" key="7">
    <source>
        <dbReference type="SAM" id="Phobius"/>
    </source>
</evidence>
<evidence type="ECO:0000256" key="3">
    <source>
        <dbReference type="ARBA" id="ARBA00022989"/>
    </source>
</evidence>
<gene>
    <name evidence="8" type="primary">LOC106845049</name>
</gene>
<dbReference type="InterPro" id="IPR029208">
    <property type="entry name" value="COX14"/>
</dbReference>
<dbReference type="KEGG" id="eai:106845049"/>
<proteinExistence type="predicted"/>
<evidence type="ECO:0008006" key="10">
    <source>
        <dbReference type="Google" id="ProtNLM"/>
    </source>
</evidence>
<accession>A0A9L0JUX6</accession>